<dbReference type="STRING" id="4558.A0A1Z5RIH7"/>
<dbReference type="Gene3D" id="3.40.30.10">
    <property type="entry name" value="Glutaredoxin"/>
    <property type="match status" value="1"/>
</dbReference>
<dbReference type="eggNOG" id="KOG2507">
    <property type="taxonomic scope" value="Eukaryota"/>
</dbReference>
<reference evidence="4 5" key="1">
    <citation type="journal article" date="2009" name="Nature">
        <title>The Sorghum bicolor genome and the diversification of grasses.</title>
        <authorList>
            <person name="Paterson A.H."/>
            <person name="Bowers J.E."/>
            <person name="Bruggmann R."/>
            <person name="Dubchak I."/>
            <person name="Grimwood J."/>
            <person name="Gundlach H."/>
            <person name="Haberer G."/>
            <person name="Hellsten U."/>
            <person name="Mitros T."/>
            <person name="Poliakov A."/>
            <person name="Schmutz J."/>
            <person name="Spannagl M."/>
            <person name="Tang H."/>
            <person name="Wang X."/>
            <person name="Wicker T."/>
            <person name="Bharti A.K."/>
            <person name="Chapman J."/>
            <person name="Feltus F.A."/>
            <person name="Gowik U."/>
            <person name="Grigoriev I.V."/>
            <person name="Lyons E."/>
            <person name="Maher C.A."/>
            <person name="Martis M."/>
            <person name="Narechania A."/>
            <person name="Otillar R.P."/>
            <person name="Penning B.W."/>
            <person name="Salamov A.A."/>
            <person name="Wang Y."/>
            <person name="Zhang L."/>
            <person name="Carpita N.C."/>
            <person name="Freeling M."/>
            <person name="Gingle A.R."/>
            <person name="Hash C.T."/>
            <person name="Keller B."/>
            <person name="Klein P."/>
            <person name="Kresovich S."/>
            <person name="McCann M.C."/>
            <person name="Ming R."/>
            <person name="Peterson D.G."/>
            <person name="Mehboob-ur-Rahman"/>
            <person name="Ware D."/>
            <person name="Westhoff P."/>
            <person name="Mayer K.F."/>
            <person name="Messing J."/>
            <person name="Rokhsar D.S."/>
        </authorList>
    </citation>
    <scope>NUCLEOTIDE SEQUENCE [LARGE SCALE GENOMIC DNA]</scope>
    <source>
        <strain evidence="5">cv. BTx623</strain>
    </source>
</reference>
<dbReference type="ExpressionAtlas" id="A0A1Z5RIH7">
    <property type="expression patterns" value="baseline and differential"/>
</dbReference>
<name>A0A1Z5RIH7_SORBI</name>
<dbReference type="OrthoDB" id="2445133at2759"/>
<dbReference type="Proteomes" id="UP000000768">
    <property type="component" value="Chromosome 5"/>
</dbReference>
<feature type="region of interest" description="Disordered" evidence="1">
    <location>
        <begin position="428"/>
        <end position="464"/>
    </location>
</feature>
<dbReference type="InterPro" id="IPR000626">
    <property type="entry name" value="Ubiquitin-like_dom"/>
</dbReference>
<dbReference type="InterPro" id="IPR036249">
    <property type="entry name" value="Thioredoxin-like_sf"/>
</dbReference>
<dbReference type="Pfam" id="PF00789">
    <property type="entry name" value="UBX"/>
    <property type="match status" value="1"/>
</dbReference>
<dbReference type="Gramene" id="OQU83341">
    <property type="protein sequence ID" value="OQU83341"/>
    <property type="gene ID" value="SORBI_3005G110409"/>
</dbReference>
<sequence>MERTINSLMYKGSIPDAINQSRREKKLFVVYISGEDEASGSLEQSTLIDENVVEVIGRCCILLHLKQGNVDASQFSAIYPQKSVPSISVIGLNGVLLWNHEGYINSENLKESIEKAWAALHLQETAATLLTASLASRNVESVNTATTVLLAQGSSSTLENPSDLSSQSPDVFGASGVAHSTDLVSQVPSSTTLYEPLEINEREGSKSDSGDRTVEELGSTSTEFSCDLVDSSRKSNMVSSADPKGEYITASVKRKNKNDGSHTSVSLEDTPSTLTNRGVSSQSLVEQDKATTSAPPLIFVKSDDIQLSIRMPSGNRLEIKVTKQDVLRKVKNFVDENKGNELSSYDLSLVYPKRVFSEQDMEATLSDLGIQNRHAMIVVPHRQFGQVSRPQSSASYDVGGNSGVGVYFGYLRTVLSYANPLSYLRGNTNSSNPELQSNEGMHQLRHGSGPWSEPRPLVGNRGHEVTDADSANMLRRRSRPFGANIHTLGNEDHGPSDERNVFWNGNSTEFGGDDRK</sequence>
<evidence type="ECO:0000313" key="5">
    <source>
        <dbReference type="Proteomes" id="UP000000768"/>
    </source>
</evidence>
<dbReference type="InterPro" id="IPR001012">
    <property type="entry name" value="UBX_dom"/>
</dbReference>
<dbReference type="SUPFAM" id="SSF54236">
    <property type="entry name" value="Ubiquitin-like"/>
    <property type="match status" value="1"/>
</dbReference>
<dbReference type="PROSITE" id="PS50053">
    <property type="entry name" value="UBIQUITIN_2"/>
    <property type="match status" value="1"/>
</dbReference>
<feature type="domain" description="UBX" evidence="2">
    <location>
        <begin position="300"/>
        <end position="378"/>
    </location>
</feature>
<dbReference type="Gene3D" id="3.10.20.90">
    <property type="entry name" value="Phosphatidylinositol 3-kinase Catalytic Subunit, Chain A, domain 1"/>
    <property type="match status" value="1"/>
</dbReference>
<dbReference type="PROSITE" id="PS50033">
    <property type="entry name" value="UBX"/>
    <property type="match status" value="1"/>
</dbReference>
<gene>
    <name evidence="4" type="ORF">SORBI_3005G110409</name>
</gene>
<dbReference type="InterPro" id="IPR029071">
    <property type="entry name" value="Ubiquitin-like_domsf"/>
</dbReference>
<evidence type="ECO:0000313" key="4">
    <source>
        <dbReference type="EMBL" id="OQU83341.1"/>
    </source>
</evidence>
<organism evidence="4 5">
    <name type="scientific">Sorghum bicolor</name>
    <name type="common">Sorghum</name>
    <name type="synonym">Sorghum vulgare</name>
    <dbReference type="NCBI Taxonomy" id="4558"/>
    <lineage>
        <taxon>Eukaryota</taxon>
        <taxon>Viridiplantae</taxon>
        <taxon>Streptophyta</taxon>
        <taxon>Embryophyta</taxon>
        <taxon>Tracheophyta</taxon>
        <taxon>Spermatophyta</taxon>
        <taxon>Magnoliopsida</taxon>
        <taxon>Liliopsida</taxon>
        <taxon>Poales</taxon>
        <taxon>Poaceae</taxon>
        <taxon>PACMAD clade</taxon>
        <taxon>Panicoideae</taxon>
        <taxon>Andropogonodae</taxon>
        <taxon>Andropogoneae</taxon>
        <taxon>Sorghinae</taxon>
        <taxon>Sorghum</taxon>
    </lineage>
</organism>
<dbReference type="PANTHER" id="PTHR47770">
    <property type="entry name" value="PLANT UBX DOMAIN-CONTAINING PROTEIN 11"/>
    <property type="match status" value="1"/>
</dbReference>
<dbReference type="CDD" id="cd01767">
    <property type="entry name" value="UBX"/>
    <property type="match status" value="1"/>
</dbReference>
<dbReference type="AlphaFoldDB" id="A0A1Z5RIH7"/>
<dbReference type="InParanoid" id="A0A1Z5RIH7"/>
<dbReference type="SMART" id="SM00166">
    <property type="entry name" value="UBX"/>
    <property type="match status" value="1"/>
</dbReference>
<feature type="compositionally biased region" description="Basic and acidic residues" evidence="1">
    <location>
        <begin position="199"/>
        <end position="215"/>
    </location>
</feature>
<dbReference type="Pfam" id="PF23187">
    <property type="entry name" value="UBX7_N"/>
    <property type="match status" value="1"/>
</dbReference>
<accession>A0A1Z5RIH7</accession>
<dbReference type="EMBL" id="CM000764">
    <property type="protein sequence ID" value="OQU83341.1"/>
    <property type="molecule type" value="Genomic_DNA"/>
</dbReference>
<proteinExistence type="predicted"/>
<dbReference type="SUPFAM" id="SSF52833">
    <property type="entry name" value="Thioredoxin-like"/>
    <property type="match status" value="1"/>
</dbReference>
<feature type="compositionally biased region" description="Polar residues" evidence="1">
    <location>
        <begin position="261"/>
        <end position="288"/>
    </location>
</feature>
<dbReference type="OMA" id="FEPNNTS"/>
<reference evidence="5" key="2">
    <citation type="journal article" date="2018" name="Plant J.">
        <title>The Sorghum bicolor reference genome: improved assembly, gene annotations, a transcriptome atlas, and signatures of genome organization.</title>
        <authorList>
            <person name="McCormick R.F."/>
            <person name="Truong S.K."/>
            <person name="Sreedasyam A."/>
            <person name="Jenkins J."/>
            <person name="Shu S."/>
            <person name="Sims D."/>
            <person name="Kennedy M."/>
            <person name="Amirebrahimi M."/>
            <person name="Weers B.D."/>
            <person name="McKinley B."/>
            <person name="Mattison A."/>
            <person name="Morishige D.T."/>
            <person name="Grimwood J."/>
            <person name="Schmutz J."/>
            <person name="Mullet J.E."/>
        </authorList>
    </citation>
    <scope>NUCLEOTIDE SEQUENCE [LARGE SCALE GENOMIC DNA]</scope>
    <source>
        <strain evidence="5">cv. BTx623</strain>
    </source>
</reference>
<keyword evidence="5" id="KW-1185">Reference proteome</keyword>
<feature type="region of interest" description="Disordered" evidence="1">
    <location>
        <begin position="185"/>
        <end position="288"/>
    </location>
</feature>
<dbReference type="PANTHER" id="PTHR47770:SF1">
    <property type="entry name" value="PLANT UBX DOMAIN-CONTAINING PROTEIN 11"/>
    <property type="match status" value="1"/>
</dbReference>
<feature type="region of interest" description="Disordered" evidence="1">
    <location>
        <begin position="483"/>
        <end position="516"/>
    </location>
</feature>
<dbReference type="FunCoup" id="A0A1Z5RIH7">
    <property type="interactions" value="1572"/>
</dbReference>
<protein>
    <recommendedName>
        <fullName evidence="6">UBX domain-containing protein</fullName>
    </recommendedName>
</protein>
<evidence type="ECO:0000259" key="2">
    <source>
        <dbReference type="PROSITE" id="PS50033"/>
    </source>
</evidence>
<feature type="domain" description="Ubiquitin-like" evidence="3">
    <location>
        <begin position="305"/>
        <end position="385"/>
    </location>
</feature>
<evidence type="ECO:0000259" key="3">
    <source>
        <dbReference type="PROSITE" id="PS50053"/>
    </source>
</evidence>
<evidence type="ECO:0000256" key="1">
    <source>
        <dbReference type="SAM" id="MobiDB-lite"/>
    </source>
</evidence>
<feature type="compositionally biased region" description="Polar residues" evidence="1">
    <location>
        <begin position="428"/>
        <end position="440"/>
    </location>
</feature>
<feature type="compositionally biased region" description="Basic and acidic residues" evidence="1">
    <location>
        <begin position="489"/>
        <end position="500"/>
    </location>
</feature>
<evidence type="ECO:0008006" key="6">
    <source>
        <dbReference type="Google" id="ProtNLM"/>
    </source>
</evidence>